<sequence>MGSTKKEELSFESMLRDIEKQTNNLPEQKTAIPENRMEEEKMDSKSKEKEKTISKSEVAYSVREIMGEETQNLPGQIKFDLEKEEQNSHSEQQNKKLDSKQKLQEFLESTTDIYSGKHRTIVTSHTATIHKITPEEVNRFRKFDLAESQVLRYKEFKKLRKAKAAQFVLDTEPEQKRDPEDKPNQEVQLPELDLYEDELKEEAELEYNQPSDAAEVGNRLKRMKKHSLLRLLGTAVLGLLSLYPPVAMQFNLPIPPVFTVNSAITYLLIYLLFGLGAIFINVPTFISGLKSFKSLAVNRDTLYTIPMLVTILQDLFLLIVGSDVLESNPNVFLLMPLAIWGLAFRQLGQFMTTQLAIKNFPFVSSTQYQQYASGTIENNDLAAAFTKGTVNRKPYVGYNRKTGFLSNFIYYSFLEDITDQFSFYLVPAGAGLSLVLGAVCGYMANSFPVGITAFTVGICISAPLCHLFSVGIPMLLAQKKLSRHSAVLLGYEAVQQFGNLNAVLTSAHDLFPKGTVVLQGMKSFSHYSIDHAIIDAASVLNASNSILRDMFMEVLLGREDLLKPVDSVVFEDTMGISAWVDNRRVIIGNREMLINHNIEVLSEEKERKLCPEGCEIVYIAVSGILSAAFIFSVRANKEVRNSLEQLISNGIYLVVQTVDPMVTQQKLAQVFQVDEEVFKILPARFHEPYQKQTGEVEKDDSPVANNGRFSSYVKAVLTAKRLRPIIYLLMTLSVASIVFGLVILFVLGSLNSLGDFNLLNLLGYELVWAVIAALIALIKRA</sequence>
<name>A0ABR7ISA7_9CLOT</name>
<feature type="transmembrane region" description="Helical" evidence="2">
    <location>
        <begin position="725"/>
        <end position="746"/>
    </location>
</feature>
<comment type="caution">
    <text evidence="3">The sequence shown here is derived from an EMBL/GenBank/DDBJ whole genome shotgun (WGS) entry which is preliminary data.</text>
</comment>
<keyword evidence="2" id="KW-0812">Transmembrane</keyword>
<feature type="transmembrane region" description="Helical" evidence="2">
    <location>
        <begin position="758"/>
        <end position="778"/>
    </location>
</feature>
<organism evidence="3 4">
    <name type="scientific">Clostridium facile</name>
    <dbReference type="NCBI Taxonomy" id="2763035"/>
    <lineage>
        <taxon>Bacteria</taxon>
        <taxon>Bacillati</taxon>
        <taxon>Bacillota</taxon>
        <taxon>Clostridia</taxon>
        <taxon>Eubacteriales</taxon>
        <taxon>Clostridiaceae</taxon>
        <taxon>Clostridium</taxon>
    </lineage>
</organism>
<protein>
    <submittedName>
        <fullName evidence="3">Uncharacterized protein</fullName>
    </submittedName>
</protein>
<reference evidence="3 4" key="1">
    <citation type="submission" date="2020-08" db="EMBL/GenBank/DDBJ databases">
        <title>Genome public.</title>
        <authorList>
            <person name="Liu C."/>
            <person name="Sun Q."/>
        </authorList>
    </citation>
    <scope>NUCLEOTIDE SEQUENCE [LARGE SCALE GENOMIC DNA]</scope>
    <source>
        <strain evidence="3 4">NSJ-27</strain>
    </source>
</reference>
<dbReference type="Gene3D" id="3.40.1110.10">
    <property type="entry name" value="Calcium-transporting ATPase, cytoplasmic domain N"/>
    <property type="match status" value="1"/>
</dbReference>
<evidence type="ECO:0000313" key="3">
    <source>
        <dbReference type="EMBL" id="MBC5788018.1"/>
    </source>
</evidence>
<feature type="compositionally biased region" description="Basic and acidic residues" evidence="1">
    <location>
        <begin position="79"/>
        <end position="101"/>
    </location>
</feature>
<feature type="transmembrane region" description="Helical" evidence="2">
    <location>
        <begin position="228"/>
        <end position="247"/>
    </location>
</feature>
<dbReference type="Proteomes" id="UP000649151">
    <property type="component" value="Unassembled WGS sequence"/>
</dbReference>
<keyword evidence="4" id="KW-1185">Reference proteome</keyword>
<feature type="compositionally biased region" description="Basic and acidic residues" evidence="1">
    <location>
        <begin position="35"/>
        <end position="54"/>
    </location>
</feature>
<dbReference type="InterPro" id="IPR023214">
    <property type="entry name" value="HAD_sf"/>
</dbReference>
<feature type="transmembrane region" description="Helical" evidence="2">
    <location>
        <begin position="450"/>
        <end position="476"/>
    </location>
</feature>
<proteinExistence type="predicted"/>
<evidence type="ECO:0000256" key="1">
    <source>
        <dbReference type="SAM" id="MobiDB-lite"/>
    </source>
</evidence>
<keyword evidence="2" id="KW-0472">Membrane</keyword>
<feature type="transmembrane region" description="Helical" evidence="2">
    <location>
        <begin position="421"/>
        <end position="444"/>
    </location>
</feature>
<gene>
    <name evidence="3" type="ORF">H8Z77_08315</name>
</gene>
<evidence type="ECO:0000256" key="2">
    <source>
        <dbReference type="SAM" id="Phobius"/>
    </source>
</evidence>
<feature type="region of interest" description="Disordered" evidence="1">
    <location>
        <begin position="69"/>
        <end position="101"/>
    </location>
</feature>
<feature type="transmembrane region" description="Helical" evidence="2">
    <location>
        <begin position="267"/>
        <end position="289"/>
    </location>
</feature>
<feature type="region of interest" description="Disordered" evidence="1">
    <location>
        <begin position="1"/>
        <end position="55"/>
    </location>
</feature>
<feature type="compositionally biased region" description="Basic and acidic residues" evidence="1">
    <location>
        <begin position="1"/>
        <end position="20"/>
    </location>
</feature>
<accession>A0ABR7ISA7</accession>
<dbReference type="Gene3D" id="3.40.50.1000">
    <property type="entry name" value="HAD superfamily/HAD-like"/>
    <property type="match status" value="1"/>
</dbReference>
<evidence type="ECO:0000313" key="4">
    <source>
        <dbReference type="Proteomes" id="UP000649151"/>
    </source>
</evidence>
<keyword evidence="2" id="KW-1133">Transmembrane helix</keyword>
<dbReference type="EMBL" id="JACOQK010000001">
    <property type="protein sequence ID" value="MBC5788018.1"/>
    <property type="molecule type" value="Genomic_DNA"/>
</dbReference>
<feature type="transmembrane region" description="Helical" evidence="2">
    <location>
        <begin position="331"/>
        <end position="348"/>
    </location>
</feature>
<dbReference type="RefSeq" id="WP_186996719.1">
    <property type="nucleotide sequence ID" value="NZ_JACOQK010000001.1"/>
</dbReference>
<feature type="transmembrane region" description="Helical" evidence="2">
    <location>
        <begin position="301"/>
        <end position="319"/>
    </location>
</feature>
<dbReference type="InterPro" id="IPR023299">
    <property type="entry name" value="ATPase_P-typ_cyto_dom_N"/>
</dbReference>